<evidence type="ECO:0000313" key="4">
    <source>
        <dbReference type="EMBL" id="ETJ25009.1"/>
    </source>
</evidence>
<dbReference type="Proteomes" id="UP000018853">
    <property type="component" value="Unassembled WGS sequence"/>
</dbReference>
<feature type="domain" description="Lambda-like tail fibre protein N-terminal" evidence="3">
    <location>
        <begin position="3"/>
        <end position="132"/>
    </location>
</feature>
<feature type="non-terminal residue" evidence="4">
    <location>
        <position position="493"/>
    </location>
</feature>
<feature type="compositionally biased region" description="Polar residues" evidence="2">
    <location>
        <begin position="251"/>
        <end position="270"/>
    </location>
</feature>
<gene>
    <name evidence="4" type="ORF">Q609_ECAC01325G0003</name>
</gene>
<evidence type="ECO:0000256" key="1">
    <source>
        <dbReference type="SAM" id="Coils"/>
    </source>
</evidence>
<reference evidence="4 5" key="1">
    <citation type="submission" date="2013-12" db="EMBL/GenBank/DDBJ databases">
        <title>A Varibaculum cambriense genome reconstructed from a premature infant gut community with otherwise low bacterial novelty that shifts toward anaerobic metabolism during the third week of life.</title>
        <authorList>
            <person name="Brown C.T."/>
            <person name="Sharon I."/>
            <person name="Thomas B.C."/>
            <person name="Castelle C.J."/>
            <person name="Morowitz M.J."/>
            <person name="Banfield J.F."/>
        </authorList>
    </citation>
    <scope>NUCLEOTIDE SEQUENCE [LARGE SCALE GENOMIC DNA]</scope>
    <source>
        <strain evidence="5">DORA_A_5_14_21</strain>
    </source>
</reference>
<feature type="region of interest" description="Disordered" evidence="2">
    <location>
        <begin position="137"/>
        <end position="214"/>
    </location>
</feature>
<feature type="compositionally biased region" description="Low complexity" evidence="2">
    <location>
        <begin position="137"/>
        <end position="170"/>
    </location>
</feature>
<dbReference type="EMBL" id="AZLZ01001325">
    <property type="protein sequence ID" value="ETJ25009.1"/>
    <property type="molecule type" value="Genomic_DNA"/>
</dbReference>
<evidence type="ECO:0000313" key="5">
    <source>
        <dbReference type="Proteomes" id="UP000018853"/>
    </source>
</evidence>
<dbReference type="InterPro" id="IPR008969">
    <property type="entry name" value="CarboxyPept-like_regulatory"/>
</dbReference>
<feature type="coiled-coil region" evidence="1">
    <location>
        <begin position="104"/>
        <end position="131"/>
    </location>
</feature>
<evidence type="ECO:0000259" key="3">
    <source>
        <dbReference type="Pfam" id="PF08400"/>
    </source>
</evidence>
<organism evidence="4 5">
    <name type="scientific">Escherichia coli DORA_A_5_14_21</name>
    <dbReference type="NCBI Taxonomy" id="1403943"/>
    <lineage>
        <taxon>Bacteria</taxon>
        <taxon>Pseudomonadati</taxon>
        <taxon>Pseudomonadota</taxon>
        <taxon>Gammaproteobacteria</taxon>
        <taxon>Enterobacterales</taxon>
        <taxon>Enterobacteriaceae</taxon>
        <taxon>Escherichia</taxon>
    </lineage>
</organism>
<proteinExistence type="predicted"/>
<feature type="compositionally biased region" description="Polar residues" evidence="2">
    <location>
        <begin position="176"/>
        <end position="214"/>
    </location>
</feature>
<sequence length="493" mass="50523">MAAVKISGVLKDGAGKPIQNCTIQLKAKRNSTTVLVNTVASENPDEAGRYSMDVEYGQYSVTLLVEGFPPSHAGTITVYEGSRPGTLNDFLGAMTEDDVMPEALRRFEEMVEEAARNAEAASQSAAAAKKSETAAASSKNAAKTSETNAANSAQAAATSQTASANSATAAKKSETNAKNSETAAKTSETNAKSSQTAAKTSETNAKASETAAKNSQVAAAQSESAAAGSATSAAGSATAAANSQKAAKTSETNAKSSQTAAKTSETNAKASETAAKSSQDAAAQSESAAASSASAAAASATASANSPKAAKTSETNAKVSETAAANSAKASAASQTAAKASEDAAREYASQAAEPYKYVLQPLPDVWIPFNDSLDMITGFSPSYKKIVIGDDEITMPGDKIVKFKRASKATYINKSGVLTEAAIDEPRFERDGLLIEGQRTNYMLNSENPASWGRSSNMDVPETGKDSFGFTYGKFVCNDSLIGQTSAINMAS</sequence>
<evidence type="ECO:0000256" key="2">
    <source>
        <dbReference type="SAM" id="MobiDB-lite"/>
    </source>
</evidence>
<keyword evidence="1" id="KW-0175">Coiled coil</keyword>
<protein>
    <recommendedName>
        <fullName evidence="3">Lambda-like tail fibre protein N-terminal domain-containing protein</fullName>
    </recommendedName>
</protein>
<dbReference type="SUPFAM" id="SSF49464">
    <property type="entry name" value="Carboxypeptidase regulatory domain-like"/>
    <property type="match status" value="1"/>
</dbReference>
<dbReference type="InterPro" id="IPR013609">
    <property type="entry name" value="Stf-like_N"/>
</dbReference>
<dbReference type="Pfam" id="PF08400">
    <property type="entry name" value="phage_tail_N"/>
    <property type="match status" value="1"/>
</dbReference>
<dbReference type="AlphaFoldDB" id="W1X884"/>
<feature type="compositionally biased region" description="Low complexity" evidence="2">
    <location>
        <begin position="273"/>
        <end position="282"/>
    </location>
</feature>
<accession>W1X884</accession>
<dbReference type="Gene3D" id="2.60.40.1120">
    <property type="entry name" value="Carboxypeptidase-like, regulatory domain"/>
    <property type="match status" value="1"/>
</dbReference>
<comment type="caution">
    <text evidence="4">The sequence shown here is derived from an EMBL/GenBank/DDBJ whole genome shotgun (WGS) entry which is preliminary data.</text>
</comment>
<name>W1X884_ECOLX</name>
<feature type="region of interest" description="Disordered" evidence="2">
    <location>
        <begin position="244"/>
        <end position="282"/>
    </location>
</feature>